<dbReference type="InterPro" id="IPR040431">
    <property type="entry name" value="TM262"/>
</dbReference>
<sequence>MSWKDPFITITFPSKVIYTIGSILMLIIHTGVLIGDLYHFFVSQRGDLMSFHFTVVLLSSHTTSFYWALLAAIYTLQADDDVLMYIAMTSFALNFAAFLARFSMEYATIDYREEQY</sequence>
<dbReference type="Proteomes" id="UP001178461">
    <property type="component" value="Chromosome 16"/>
</dbReference>
<feature type="transmembrane region" description="Helical" evidence="1">
    <location>
        <begin position="82"/>
        <end position="102"/>
    </location>
</feature>
<gene>
    <name evidence="2" type="ORF">PODLI_1B013140</name>
</gene>
<keyword evidence="1" id="KW-1133">Transmembrane helix</keyword>
<feature type="transmembrane region" description="Helical" evidence="1">
    <location>
        <begin position="16"/>
        <end position="41"/>
    </location>
</feature>
<protein>
    <recommendedName>
        <fullName evidence="4">Transmembrane protein 262</fullName>
    </recommendedName>
</protein>
<evidence type="ECO:0000256" key="1">
    <source>
        <dbReference type="SAM" id="Phobius"/>
    </source>
</evidence>
<dbReference type="PANTHER" id="PTHR37998:SF1">
    <property type="entry name" value="CATION CHANNEL SPERM-ASSOCIATED AUXILIARY SUBUNIT TMEM262"/>
    <property type="match status" value="1"/>
</dbReference>
<proteinExistence type="predicted"/>
<evidence type="ECO:0008006" key="4">
    <source>
        <dbReference type="Google" id="ProtNLM"/>
    </source>
</evidence>
<keyword evidence="1" id="KW-0472">Membrane</keyword>
<dbReference type="PANTHER" id="PTHR37998">
    <property type="entry name" value="TRANSMEMBRANE PROTEIN 262"/>
    <property type="match status" value="1"/>
</dbReference>
<organism evidence="2 3">
    <name type="scientific">Podarcis lilfordi</name>
    <name type="common">Lilford's wall lizard</name>
    <dbReference type="NCBI Taxonomy" id="74358"/>
    <lineage>
        <taxon>Eukaryota</taxon>
        <taxon>Metazoa</taxon>
        <taxon>Chordata</taxon>
        <taxon>Craniata</taxon>
        <taxon>Vertebrata</taxon>
        <taxon>Euteleostomi</taxon>
        <taxon>Lepidosauria</taxon>
        <taxon>Squamata</taxon>
        <taxon>Bifurcata</taxon>
        <taxon>Unidentata</taxon>
        <taxon>Episquamata</taxon>
        <taxon>Laterata</taxon>
        <taxon>Lacertibaenia</taxon>
        <taxon>Lacertidae</taxon>
        <taxon>Podarcis</taxon>
    </lineage>
</organism>
<dbReference type="EMBL" id="OX395143">
    <property type="protein sequence ID" value="CAI5797988.1"/>
    <property type="molecule type" value="Genomic_DNA"/>
</dbReference>
<keyword evidence="1" id="KW-0812">Transmembrane</keyword>
<keyword evidence="3" id="KW-1185">Reference proteome</keyword>
<dbReference type="AlphaFoldDB" id="A0AA35LKW1"/>
<evidence type="ECO:0000313" key="2">
    <source>
        <dbReference type="EMBL" id="CAI5797988.1"/>
    </source>
</evidence>
<evidence type="ECO:0000313" key="3">
    <source>
        <dbReference type="Proteomes" id="UP001178461"/>
    </source>
</evidence>
<feature type="transmembrane region" description="Helical" evidence="1">
    <location>
        <begin position="53"/>
        <end position="76"/>
    </location>
</feature>
<reference evidence="2" key="1">
    <citation type="submission" date="2022-12" db="EMBL/GenBank/DDBJ databases">
        <authorList>
            <person name="Alioto T."/>
            <person name="Alioto T."/>
            <person name="Gomez Garrido J."/>
        </authorList>
    </citation>
    <scope>NUCLEOTIDE SEQUENCE</scope>
</reference>
<name>A0AA35LKW1_9SAUR</name>
<accession>A0AA35LKW1</accession>